<evidence type="ECO:0000313" key="1">
    <source>
        <dbReference type="EMBL" id="MFD2757062.1"/>
    </source>
</evidence>
<keyword evidence="2" id="KW-1185">Reference proteome</keyword>
<dbReference type="RefSeq" id="WP_154651525.1">
    <property type="nucleotide sequence ID" value="NZ_JBHUNE010000001.1"/>
</dbReference>
<gene>
    <name evidence="1" type="ORF">ACFSW7_01565</name>
</gene>
<sequence length="108" mass="11521">MSETDRYDGSPMLRLLDSYVLDAIGMLDEATAASLPVAAPKLAEAFGMTGGTWQEIVEQALDFNADQRLALLEAWHDHVARSAEHGVAPNPLAFTHAVSDQISGRAAG</sequence>
<name>A0ABW5UTT8_9MICO</name>
<protein>
    <submittedName>
        <fullName evidence="1">Uncharacterized protein</fullName>
    </submittedName>
</protein>
<dbReference type="EMBL" id="JBHUNE010000001">
    <property type="protein sequence ID" value="MFD2757062.1"/>
    <property type="molecule type" value="Genomic_DNA"/>
</dbReference>
<evidence type="ECO:0000313" key="2">
    <source>
        <dbReference type="Proteomes" id="UP001597492"/>
    </source>
</evidence>
<comment type="caution">
    <text evidence="1">The sequence shown here is derived from an EMBL/GenBank/DDBJ whole genome shotgun (WGS) entry which is preliminary data.</text>
</comment>
<organism evidence="1 2">
    <name type="scientific">Gulosibacter faecalis</name>
    <dbReference type="NCBI Taxonomy" id="272240"/>
    <lineage>
        <taxon>Bacteria</taxon>
        <taxon>Bacillati</taxon>
        <taxon>Actinomycetota</taxon>
        <taxon>Actinomycetes</taxon>
        <taxon>Micrococcales</taxon>
        <taxon>Microbacteriaceae</taxon>
        <taxon>Gulosibacter</taxon>
    </lineage>
</organism>
<proteinExistence type="predicted"/>
<accession>A0ABW5UTT8</accession>
<reference evidence="2" key="1">
    <citation type="journal article" date="2019" name="Int. J. Syst. Evol. Microbiol.">
        <title>The Global Catalogue of Microorganisms (GCM) 10K type strain sequencing project: providing services to taxonomists for standard genome sequencing and annotation.</title>
        <authorList>
            <consortium name="The Broad Institute Genomics Platform"/>
            <consortium name="The Broad Institute Genome Sequencing Center for Infectious Disease"/>
            <person name="Wu L."/>
            <person name="Ma J."/>
        </authorList>
    </citation>
    <scope>NUCLEOTIDE SEQUENCE [LARGE SCALE GENOMIC DNA]</scope>
    <source>
        <strain evidence="2">TISTR 1514</strain>
    </source>
</reference>
<dbReference type="Proteomes" id="UP001597492">
    <property type="component" value="Unassembled WGS sequence"/>
</dbReference>